<comment type="caution">
    <text evidence="2">The sequence shown here is derived from an EMBL/GenBank/DDBJ whole genome shotgun (WGS) entry which is preliminary data.</text>
</comment>
<dbReference type="EMBL" id="JACASE010000007">
    <property type="protein sequence ID" value="KAF6447742.1"/>
    <property type="molecule type" value="Genomic_DNA"/>
</dbReference>
<sequence>MYKDVSGTRGDQWQEKFLENPPTGTTHNQSYFPGAVGESKNPRLCSENIYKPLLKPAPCHFPPHFSGPLLFTLGCLFKLLGAVDHHFSGIQQASGGLITTTYKAFALLFWGDSGLGGCFDQEDQNQE</sequence>
<organism evidence="2 3">
    <name type="scientific">Rousettus aegyptiacus</name>
    <name type="common">Egyptian fruit bat</name>
    <name type="synonym">Pteropus aegyptiacus</name>
    <dbReference type="NCBI Taxonomy" id="9407"/>
    <lineage>
        <taxon>Eukaryota</taxon>
        <taxon>Metazoa</taxon>
        <taxon>Chordata</taxon>
        <taxon>Craniata</taxon>
        <taxon>Vertebrata</taxon>
        <taxon>Euteleostomi</taxon>
        <taxon>Mammalia</taxon>
        <taxon>Eutheria</taxon>
        <taxon>Laurasiatheria</taxon>
        <taxon>Chiroptera</taxon>
        <taxon>Yinpterochiroptera</taxon>
        <taxon>Pteropodoidea</taxon>
        <taxon>Pteropodidae</taxon>
        <taxon>Rousettinae</taxon>
        <taxon>Rousettus</taxon>
    </lineage>
</organism>
<accession>A0A7J8FKS0</accession>
<proteinExistence type="predicted"/>
<dbReference type="AlphaFoldDB" id="A0A7J8FKS0"/>
<evidence type="ECO:0000313" key="2">
    <source>
        <dbReference type="EMBL" id="KAF6447742.1"/>
    </source>
</evidence>
<keyword evidence="3" id="KW-1185">Reference proteome</keyword>
<name>A0A7J8FKS0_ROUAE</name>
<feature type="compositionally biased region" description="Polar residues" evidence="1">
    <location>
        <begin position="22"/>
        <end position="31"/>
    </location>
</feature>
<evidence type="ECO:0000256" key="1">
    <source>
        <dbReference type="SAM" id="MobiDB-lite"/>
    </source>
</evidence>
<dbReference type="Proteomes" id="UP000593571">
    <property type="component" value="Unassembled WGS sequence"/>
</dbReference>
<gene>
    <name evidence="2" type="ORF">HJG63_012116</name>
</gene>
<feature type="region of interest" description="Disordered" evidence="1">
    <location>
        <begin position="1"/>
        <end position="41"/>
    </location>
</feature>
<reference evidence="2 3" key="1">
    <citation type="journal article" date="2020" name="Nature">
        <title>Six reference-quality genomes reveal evolution of bat adaptations.</title>
        <authorList>
            <person name="Jebb D."/>
            <person name="Huang Z."/>
            <person name="Pippel M."/>
            <person name="Hughes G.M."/>
            <person name="Lavrichenko K."/>
            <person name="Devanna P."/>
            <person name="Winkler S."/>
            <person name="Jermiin L.S."/>
            <person name="Skirmuntt E.C."/>
            <person name="Katzourakis A."/>
            <person name="Burkitt-Gray L."/>
            <person name="Ray D.A."/>
            <person name="Sullivan K.A.M."/>
            <person name="Roscito J.G."/>
            <person name="Kirilenko B.M."/>
            <person name="Davalos L.M."/>
            <person name="Corthals A.P."/>
            <person name="Power M.L."/>
            <person name="Jones G."/>
            <person name="Ransome R.D."/>
            <person name="Dechmann D.K.N."/>
            <person name="Locatelli A.G."/>
            <person name="Puechmaille S.J."/>
            <person name="Fedrigo O."/>
            <person name="Jarvis E.D."/>
            <person name="Hiller M."/>
            <person name="Vernes S.C."/>
            <person name="Myers E.W."/>
            <person name="Teeling E.C."/>
        </authorList>
    </citation>
    <scope>NUCLEOTIDE SEQUENCE [LARGE SCALE GENOMIC DNA]</scope>
    <source>
        <strain evidence="2">MRouAeg1</strain>
        <tissue evidence="2">Muscle</tissue>
    </source>
</reference>
<evidence type="ECO:0000313" key="3">
    <source>
        <dbReference type="Proteomes" id="UP000593571"/>
    </source>
</evidence>
<protein>
    <submittedName>
        <fullName evidence="2">Uncharacterized protein</fullName>
    </submittedName>
</protein>